<protein>
    <recommendedName>
        <fullName evidence="13">Protein tweety homolog</fullName>
    </recommendedName>
</protein>
<keyword evidence="9 13" id="KW-0869">Chloride channel</keyword>
<keyword evidence="5 13" id="KW-0812">Transmembrane</keyword>
<dbReference type="InterPro" id="IPR006990">
    <property type="entry name" value="Tweety"/>
</dbReference>
<evidence type="ECO:0000313" key="14">
    <source>
        <dbReference type="EMBL" id="KAG5832704.1"/>
    </source>
</evidence>
<feature type="transmembrane region" description="Helical" evidence="13">
    <location>
        <begin position="45"/>
        <end position="67"/>
    </location>
</feature>
<keyword evidence="6 13" id="KW-1133">Transmembrane helix</keyword>
<dbReference type="AlphaFoldDB" id="A0A9D3LND9"/>
<evidence type="ECO:0000256" key="2">
    <source>
        <dbReference type="ARBA" id="ARBA00009849"/>
    </source>
</evidence>
<accession>A0A9D3LND9</accession>
<dbReference type="Proteomes" id="UP001044222">
    <property type="component" value="Chromosome 17"/>
</dbReference>
<evidence type="ECO:0000256" key="8">
    <source>
        <dbReference type="ARBA" id="ARBA00023136"/>
    </source>
</evidence>
<feature type="transmembrane region" description="Helical" evidence="13">
    <location>
        <begin position="88"/>
        <end position="109"/>
    </location>
</feature>
<keyword evidence="8 13" id="KW-0472">Membrane</keyword>
<evidence type="ECO:0000313" key="15">
    <source>
        <dbReference type="Proteomes" id="UP001044222"/>
    </source>
</evidence>
<comment type="subcellular location">
    <subcellularLocation>
        <location evidence="1 13">Cell membrane</location>
        <topology evidence="1 13">Multi-pass membrane protein</topology>
    </subcellularLocation>
</comment>
<dbReference type="GO" id="GO:0034707">
    <property type="term" value="C:chloride channel complex"/>
    <property type="evidence" value="ECO:0007669"/>
    <property type="project" value="UniProtKB-UniRule"/>
</dbReference>
<name>A0A9D3LND9_ANGAN</name>
<dbReference type="PANTHER" id="PTHR12424:SF17">
    <property type="entry name" value="PROTEIN TWEETY HOMOLOG 2-LIKE"/>
    <property type="match status" value="1"/>
</dbReference>
<comment type="function">
    <text evidence="13">Probable chloride channel.</text>
</comment>
<dbReference type="Pfam" id="PF04906">
    <property type="entry name" value="Tweety"/>
    <property type="match status" value="1"/>
</dbReference>
<dbReference type="GO" id="GO:0005229">
    <property type="term" value="F:intracellularly calcium-gated chloride channel activity"/>
    <property type="evidence" value="ECO:0007669"/>
    <property type="project" value="TreeGrafter"/>
</dbReference>
<evidence type="ECO:0000256" key="13">
    <source>
        <dbReference type="RuleBase" id="RU361114"/>
    </source>
</evidence>
<sequence length="534" mass="59894">MSSARVDYIAPWWTFWLHSFPHINLRFQPVDRVFRPEEENYQQSLIFLVCVAAAGLGLTLLFLALYLSCLCCCRKEQAEESKRPQTCCVTWAAVIAGLIICSSVGVGFYGNSETNDGVYQLTYSLYNANHTLRGIDSLVAGTLGNMQHDLKQRVDRLDEIFATHKDYVKTLHFMQMMANNIIQQLSGLPDVNRAKLDLASLADKTATMEYYRWLSYLLLLILDLVICLVACLGLAKQSRWLLTTIMVFGVLILTLSWASLGAVTAAAVGTSDFCVSPDKFVMNHTKGHVSSDVVHYYLYCSQSLPNPFQQSMTIYQRSLTTMQIQIQGLLQFAVPLFPTAERDLLGIQRLLNSSESNLHQLTALLDCRSLHKDYLDALIGVCYDGVEGLLYLCLFSMLAACAFCTMLCAIPRAWKHITNKDRDYDDIDEEDPFNPQARRISVHNPSRANVHSFYSFSSSLGSQTSLQLPAPPSTSAPVSEYMNQSVLFGGNPRYENVPLIRRGSPPPSYSPSMRATYLSMTDGQNRHFGTDYQV</sequence>
<dbReference type="GO" id="GO:0005886">
    <property type="term" value="C:plasma membrane"/>
    <property type="evidence" value="ECO:0007669"/>
    <property type="project" value="UniProtKB-SubCell"/>
</dbReference>
<keyword evidence="10" id="KW-0325">Glycoprotein</keyword>
<proteinExistence type="inferred from homology"/>
<evidence type="ECO:0000256" key="6">
    <source>
        <dbReference type="ARBA" id="ARBA00022989"/>
    </source>
</evidence>
<evidence type="ECO:0000256" key="4">
    <source>
        <dbReference type="ARBA" id="ARBA00022475"/>
    </source>
</evidence>
<keyword evidence="7 13" id="KW-0406">Ion transport</keyword>
<dbReference type="CDD" id="cd07912">
    <property type="entry name" value="Tweety_N"/>
    <property type="match status" value="1"/>
</dbReference>
<keyword evidence="12 13" id="KW-0407">Ion channel</keyword>
<dbReference type="EMBL" id="JAFIRN010000017">
    <property type="protein sequence ID" value="KAG5832704.1"/>
    <property type="molecule type" value="Genomic_DNA"/>
</dbReference>
<feature type="transmembrane region" description="Helical" evidence="13">
    <location>
        <begin position="247"/>
        <end position="268"/>
    </location>
</feature>
<comment type="similarity">
    <text evidence="2 13">Belongs to the tweety family.</text>
</comment>
<evidence type="ECO:0000256" key="3">
    <source>
        <dbReference type="ARBA" id="ARBA00022448"/>
    </source>
</evidence>
<feature type="transmembrane region" description="Helical" evidence="13">
    <location>
        <begin position="389"/>
        <end position="410"/>
    </location>
</feature>
<comment type="caution">
    <text evidence="14">The sequence shown here is derived from an EMBL/GenBank/DDBJ whole genome shotgun (WGS) entry which is preliminary data.</text>
</comment>
<dbReference type="GO" id="GO:0072320">
    <property type="term" value="F:volume-sensitive chloride channel activity"/>
    <property type="evidence" value="ECO:0007669"/>
    <property type="project" value="TreeGrafter"/>
</dbReference>
<reference evidence="14" key="1">
    <citation type="submission" date="2021-01" db="EMBL/GenBank/DDBJ databases">
        <title>A chromosome-scale assembly of European eel, Anguilla anguilla.</title>
        <authorList>
            <person name="Henkel C."/>
            <person name="Jong-Raadsen S.A."/>
            <person name="Dufour S."/>
            <person name="Weltzien F.-A."/>
            <person name="Palstra A.P."/>
            <person name="Pelster B."/>
            <person name="Spaink H.P."/>
            <person name="Van Den Thillart G.E."/>
            <person name="Jansen H."/>
            <person name="Zahm M."/>
            <person name="Klopp C."/>
            <person name="Cedric C."/>
            <person name="Louis A."/>
            <person name="Berthelot C."/>
            <person name="Parey E."/>
            <person name="Roest Crollius H."/>
            <person name="Montfort J."/>
            <person name="Robinson-Rechavi M."/>
            <person name="Bucao C."/>
            <person name="Bouchez O."/>
            <person name="Gislard M."/>
            <person name="Lluch J."/>
            <person name="Milhes M."/>
            <person name="Lampietro C."/>
            <person name="Lopez Roques C."/>
            <person name="Donnadieu C."/>
            <person name="Braasch I."/>
            <person name="Desvignes T."/>
            <person name="Postlethwait J."/>
            <person name="Bobe J."/>
            <person name="Guiguen Y."/>
            <person name="Dirks R."/>
        </authorList>
    </citation>
    <scope>NUCLEOTIDE SEQUENCE</scope>
    <source>
        <strain evidence="14">Tag_6206</strain>
        <tissue evidence="14">Liver</tissue>
    </source>
</reference>
<evidence type="ECO:0000256" key="1">
    <source>
        <dbReference type="ARBA" id="ARBA00004651"/>
    </source>
</evidence>
<keyword evidence="11 13" id="KW-0868">Chloride</keyword>
<evidence type="ECO:0000256" key="7">
    <source>
        <dbReference type="ARBA" id="ARBA00023065"/>
    </source>
</evidence>
<evidence type="ECO:0000256" key="12">
    <source>
        <dbReference type="ARBA" id="ARBA00023303"/>
    </source>
</evidence>
<feature type="transmembrane region" description="Helical" evidence="13">
    <location>
        <begin position="213"/>
        <end position="235"/>
    </location>
</feature>
<gene>
    <name evidence="14" type="ORF">ANANG_G00293960</name>
</gene>
<evidence type="ECO:0000256" key="10">
    <source>
        <dbReference type="ARBA" id="ARBA00023180"/>
    </source>
</evidence>
<evidence type="ECO:0000256" key="9">
    <source>
        <dbReference type="ARBA" id="ARBA00023173"/>
    </source>
</evidence>
<dbReference type="PANTHER" id="PTHR12424">
    <property type="entry name" value="TWEETY-RELATED"/>
    <property type="match status" value="1"/>
</dbReference>
<keyword evidence="3 13" id="KW-0813">Transport</keyword>
<keyword evidence="15" id="KW-1185">Reference proteome</keyword>
<evidence type="ECO:0000256" key="5">
    <source>
        <dbReference type="ARBA" id="ARBA00022692"/>
    </source>
</evidence>
<organism evidence="14 15">
    <name type="scientific">Anguilla anguilla</name>
    <name type="common">European freshwater eel</name>
    <name type="synonym">Muraena anguilla</name>
    <dbReference type="NCBI Taxonomy" id="7936"/>
    <lineage>
        <taxon>Eukaryota</taxon>
        <taxon>Metazoa</taxon>
        <taxon>Chordata</taxon>
        <taxon>Craniata</taxon>
        <taxon>Vertebrata</taxon>
        <taxon>Euteleostomi</taxon>
        <taxon>Actinopterygii</taxon>
        <taxon>Neopterygii</taxon>
        <taxon>Teleostei</taxon>
        <taxon>Anguilliformes</taxon>
        <taxon>Anguillidae</taxon>
        <taxon>Anguilla</taxon>
    </lineage>
</organism>
<keyword evidence="4" id="KW-1003">Cell membrane</keyword>
<evidence type="ECO:0000256" key="11">
    <source>
        <dbReference type="ARBA" id="ARBA00023214"/>
    </source>
</evidence>